<dbReference type="PIRSF" id="PIRSF014753">
    <property type="entry name" value="UCP014753"/>
    <property type="match status" value="1"/>
</dbReference>
<protein>
    <recommendedName>
        <fullName evidence="1">DUF2264 domain-containing protein</fullName>
    </recommendedName>
</protein>
<dbReference type="OrthoDB" id="9813465at2"/>
<organism evidence="2 3">
    <name type="scientific">Orenia metallireducens</name>
    <dbReference type="NCBI Taxonomy" id="1413210"/>
    <lineage>
        <taxon>Bacteria</taxon>
        <taxon>Bacillati</taxon>
        <taxon>Bacillota</taxon>
        <taxon>Clostridia</taxon>
        <taxon>Halanaerobiales</taxon>
        <taxon>Halobacteroidaceae</taxon>
        <taxon>Orenia</taxon>
    </lineage>
</organism>
<dbReference type="AlphaFoldDB" id="A0A285HZ37"/>
<dbReference type="Proteomes" id="UP000219573">
    <property type="component" value="Unassembled WGS sequence"/>
</dbReference>
<accession>A0A285HZ37</accession>
<dbReference type="PANTHER" id="PTHR35339:SF3">
    <property type="entry name" value="DUF2264 DOMAIN-CONTAINING PROTEIN"/>
    <property type="match status" value="1"/>
</dbReference>
<evidence type="ECO:0000313" key="2">
    <source>
        <dbReference type="EMBL" id="SNY40086.1"/>
    </source>
</evidence>
<name>A0A285HZ37_9FIRM</name>
<dbReference type="EMBL" id="OBDZ01000026">
    <property type="protein sequence ID" value="SNY40086.1"/>
    <property type="molecule type" value="Genomic_DNA"/>
</dbReference>
<dbReference type="PANTHER" id="PTHR35339">
    <property type="entry name" value="LINALOOL DEHYDRATASE_ISOMERASE DOMAIN-CONTAINING PROTEIN"/>
    <property type="match status" value="1"/>
</dbReference>
<evidence type="ECO:0000259" key="1">
    <source>
        <dbReference type="Pfam" id="PF10022"/>
    </source>
</evidence>
<dbReference type="InterPro" id="IPR049349">
    <property type="entry name" value="DUF2264_N"/>
</dbReference>
<sequence length="377" mass="42998">MKTRDYWVKTLIKIADPVLSNLEQRTLKEKMPSIEGRNREAFTHLEALGRLLAGMAPWLESSQKGKEEELRNKYASMARAAIDAATDPDSPDYMNFKKEKGDQPVVDAAFLAHAIVRAPNELLGKLDKRVKNNLIQAFYDTREIRPYFCNWLLFSAMIEAALFAMGEEYDSMRVDFALKQHEQWYLGDGIYGDGVDFHWDYYNSFVIQPMLVDIIRVLGNQYEDWGNLEQSVNKRAQRYAAIQERLISPEGTFPPIGRSLVYRTGVFQLLAQMALQDNLPEEVLPAQVRCALTAVIKGMLEAPGTYDENGWLRLGFCGHQPDIAEPYIAIGSLYLCSTVFLPLGLSSEDEFWKGEDRDWTAKKVWSGANMKNDHALY</sequence>
<evidence type="ECO:0000313" key="3">
    <source>
        <dbReference type="Proteomes" id="UP000219573"/>
    </source>
</evidence>
<gene>
    <name evidence="2" type="ORF">SAMN06265827_12641</name>
</gene>
<reference evidence="3" key="1">
    <citation type="submission" date="2017-09" db="EMBL/GenBank/DDBJ databases">
        <authorList>
            <person name="Varghese N."/>
            <person name="Submissions S."/>
        </authorList>
    </citation>
    <scope>NUCLEOTIDE SEQUENCE [LARGE SCALE GENOMIC DNA]</scope>
    <source>
        <strain evidence="3">MSL47</strain>
    </source>
</reference>
<dbReference type="RefSeq" id="WP_097018951.1">
    <property type="nucleotide sequence ID" value="NZ_OBDZ01000026.1"/>
</dbReference>
<proteinExistence type="predicted"/>
<dbReference type="Pfam" id="PF10022">
    <property type="entry name" value="DUF2264"/>
    <property type="match status" value="1"/>
</dbReference>
<keyword evidence="3" id="KW-1185">Reference proteome</keyword>
<dbReference type="InterPro" id="IPR016624">
    <property type="entry name" value="UCP014753"/>
</dbReference>
<feature type="domain" description="DUF2264" evidence="1">
    <location>
        <begin position="3"/>
        <end position="359"/>
    </location>
</feature>